<dbReference type="InterPro" id="IPR006621">
    <property type="entry name" value="Nose-resist-to-fluoxetine_N"/>
</dbReference>
<feature type="transmembrane region" description="Helical" evidence="1">
    <location>
        <begin position="596"/>
        <end position="617"/>
    </location>
</feature>
<dbReference type="PANTHER" id="PTHR11161:SF0">
    <property type="entry name" value="O-ACYLTRANSFERASE LIKE PROTEIN"/>
    <property type="match status" value="1"/>
</dbReference>
<feature type="transmembrane region" description="Helical" evidence="1">
    <location>
        <begin position="692"/>
        <end position="718"/>
    </location>
</feature>
<reference evidence="5" key="3">
    <citation type="submission" date="2015-06" db="UniProtKB">
        <authorList>
            <consortium name="EnsemblMetazoa"/>
        </authorList>
    </citation>
    <scope>IDENTIFICATION</scope>
</reference>
<evidence type="ECO:0000256" key="1">
    <source>
        <dbReference type="SAM" id="Phobius"/>
    </source>
</evidence>
<reference evidence="6" key="1">
    <citation type="submission" date="2012-12" db="EMBL/GenBank/DDBJ databases">
        <authorList>
            <person name="Hellsten U."/>
            <person name="Grimwood J."/>
            <person name="Chapman J.A."/>
            <person name="Shapiro H."/>
            <person name="Aerts A."/>
            <person name="Otillar R.P."/>
            <person name="Terry A.Y."/>
            <person name="Boore J.L."/>
            <person name="Simakov O."/>
            <person name="Marletaz F."/>
            <person name="Cho S.-J."/>
            <person name="Edsinger-Gonzales E."/>
            <person name="Havlak P."/>
            <person name="Kuo D.-H."/>
            <person name="Larsson T."/>
            <person name="Lv J."/>
            <person name="Arendt D."/>
            <person name="Savage R."/>
            <person name="Osoegawa K."/>
            <person name="de Jong P."/>
            <person name="Lindberg D.R."/>
            <person name="Seaver E.C."/>
            <person name="Weisblat D.A."/>
            <person name="Putnam N.H."/>
            <person name="Grigoriev I.V."/>
            <person name="Rokhsar D.S."/>
        </authorList>
    </citation>
    <scope>NUCLEOTIDE SEQUENCE</scope>
    <source>
        <strain evidence="6">I ESC-2004</strain>
    </source>
</reference>
<feature type="transmembrane region" description="Helical" evidence="1">
    <location>
        <begin position="730"/>
        <end position="751"/>
    </location>
</feature>
<proteinExistence type="predicted"/>
<evidence type="ECO:0000313" key="5">
    <source>
        <dbReference type="EnsemblMetazoa" id="CapteP189007"/>
    </source>
</evidence>
<feature type="transmembrane region" description="Helical" evidence="1">
    <location>
        <begin position="386"/>
        <end position="408"/>
    </location>
</feature>
<keyword evidence="1" id="KW-0812">Transmembrane</keyword>
<dbReference type="EMBL" id="KB300141">
    <property type="protein sequence ID" value="ELU07111.1"/>
    <property type="molecule type" value="Genomic_DNA"/>
</dbReference>
<feature type="signal peptide" evidence="2">
    <location>
        <begin position="1"/>
        <end position="19"/>
    </location>
</feature>
<feature type="transmembrane region" description="Helical" evidence="1">
    <location>
        <begin position="848"/>
        <end position="869"/>
    </location>
</feature>
<dbReference type="OrthoDB" id="207378at2759"/>
<feature type="transmembrane region" description="Helical" evidence="1">
    <location>
        <begin position="806"/>
        <end position="827"/>
    </location>
</feature>
<keyword evidence="1" id="KW-0472">Membrane</keyword>
<evidence type="ECO:0000259" key="3">
    <source>
        <dbReference type="Pfam" id="PF20146"/>
    </source>
</evidence>
<evidence type="ECO:0000256" key="2">
    <source>
        <dbReference type="SAM" id="SignalP"/>
    </source>
</evidence>
<feature type="domain" description="Nose resistant-to-fluoxetine protein N-terminal" evidence="3">
    <location>
        <begin position="185"/>
        <end position="273"/>
    </location>
</feature>
<feature type="transmembrane region" description="Helical" evidence="1">
    <location>
        <begin position="881"/>
        <end position="903"/>
    </location>
</feature>
<name>R7UUR7_CAPTE</name>
<dbReference type="InterPro" id="IPR052728">
    <property type="entry name" value="O2_lipid_transport_reg"/>
</dbReference>
<dbReference type="EMBL" id="AMQN01007170">
    <property type="status" value="NOT_ANNOTATED_CDS"/>
    <property type="molecule type" value="Genomic_DNA"/>
</dbReference>
<keyword evidence="2" id="KW-0732">Signal</keyword>
<sequence length="970" mass="111202">MFRLLLLVLTSLNAGITHGSKQWHKTVSRLTGEYPTINNFFNAHTLQSPHKFLEGEALDRVNYLLRFVNIPETSPLKGILDGVSYPALRTDPSYDGIRHLLQQDPEKTAEMFTNYVKRVYQRNNALTSQERVYQECAKDYDSFVAPITNPLIRLIFNPCEETNGTSPCYNATLPTFTQYPEGRLMIDAMFKIPEALLEGKLHWPAAYEACLDIQADYDYNVSDVGYERRQYDGKYARLHLRLDALTERNITALVLLLGVCVPSSCNEEHVRRYLLEVQLDLRNLLAVTNLPRSINILLSELPFGPESNETCQLNPIQVPLTSAQRPRNVSFYKIHFLLPKNEELKTHLTEDNLLTKVIIRDVLQMDITEVFQGRKNDVTSDSLIKFVFALISLLGGLMLAASVYEYWFRHKVVMRDLKAIACEHDRSMANGRKEKPQLRRLSSLASVSSQADLLSTLHSADVDLPKYPLRWEHRLEAVFVSFSMLTSFRRIFTIEIEPHHLRVIDGVKVFMFGWYIVGETAIFGITYTEVWTTQNLLAQSQRWPKLWYFQLVTNYSLVTDVFLCFSGLFVSYHWFRKLNNKTPSLKFACKFLLNRVWTFWLPLAFTLIFYVALSPYWPDGPLLPAQIQDAENCKESWWATLLFINNLVKVDKPCMIWTSQLALLVQFHVFAITILIPLSIKSTIGGPNVMPFVAYGIMGATFVASFIASIVITSNSVASTNGSWYKDYLLAPWCRIGPYLIGMVAGIVIYWHKYKGFNPNVEGSTARIVLMWLSHGVAAVLIFFPMFITHVLYLRDFKFSENKAQVVAWHTGSPVSIALGIAWFTVWTEMGHKGAMGRLLSGRWWLPYTRLMFQAYLVHVPITFGYFYLRSTTLYLQLYNLVYQAVANMLISMAVGCIAALAWQYPLVFSLKKVLSLKHVYSWVEIGRHPKREFSEWKTLLSRTSNPCMNGQSSFELSDRNAKPNPCDCG</sequence>
<evidence type="ECO:0000313" key="4">
    <source>
        <dbReference type="EMBL" id="ELU07111.1"/>
    </source>
</evidence>
<dbReference type="Proteomes" id="UP000014760">
    <property type="component" value="Unassembled WGS sequence"/>
</dbReference>
<dbReference type="EnsemblMetazoa" id="CapteT189007">
    <property type="protein sequence ID" value="CapteP189007"/>
    <property type="gene ID" value="CapteG189007"/>
</dbReference>
<evidence type="ECO:0000313" key="6">
    <source>
        <dbReference type="Proteomes" id="UP000014760"/>
    </source>
</evidence>
<feature type="transmembrane region" description="Helical" evidence="1">
    <location>
        <begin position="661"/>
        <end position="680"/>
    </location>
</feature>
<keyword evidence="1" id="KW-1133">Transmembrane helix</keyword>
<organism evidence="4">
    <name type="scientific">Capitella teleta</name>
    <name type="common">Polychaete worm</name>
    <dbReference type="NCBI Taxonomy" id="283909"/>
    <lineage>
        <taxon>Eukaryota</taxon>
        <taxon>Metazoa</taxon>
        <taxon>Spiralia</taxon>
        <taxon>Lophotrochozoa</taxon>
        <taxon>Annelida</taxon>
        <taxon>Polychaeta</taxon>
        <taxon>Sedentaria</taxon>
        <taxon>Scolecida</taxon>
        <taxon>Capitellidae</taxon>
        <taxon>Capitella</taxon>
    </lineage>
</organism>
<protein>
    <recommendedName>
        <fullName evidence="3">Nose resistant-to-fluoxetine protein N-terminal domain-containing protein</fullName>
    </recommendedName>
</protein>
<dbReference type="OMA" id="CRANIRV"/>
<keyword evidence="6" id="KW-1185">Reference proteome</keyword>
<dbReference type="AlphaFoldDB" id="R7UUR7"/>
<feature type="transmembrane region" description="Helical" evidence="1">
    <location>
        <begin position="772"/>
        <end position="794"/>
    </location>
</feature>
<feature type="transmembrane region" description="Helical" evidence="1">
    <location>
        <begin position="547"/>
        <end position="575"/>
    </location>
</feature>
<feature type="transmembrane region" description="Helical" evidence="1">
    <location>
        <begin position="509"/>
        <end position="527"/>
    </location>
</feature>
<dbReference type="HOGENOM" id="CLU_007874_3_1_1"/>
<feature type="chain" id="PRO_5008788404" description="Nose resistant-to-fluoxetine protein N-terminal domain-containing protein" evidence="2">
    <location>
        <begin position="20"/>
        <end position="970"/>
    </location>
</feature>
<accession>R7UUR7</accession>
<reference evidence="4 6" key="2">
    <citation type="journal article" date="2013" name="Nature">
        <title>Insights into bilaterian evolution from three spiralian genomes.</title>
        <authorList>
            <person name="Simakov O."/>
            <person name="Marletaz F."/>
            <person name="Cho S.J."/>
            <person name="Edsinger-Gonzales E."/>
            <person name="Havlak P."/>
            <person name="Hellsten U."/>
            <person name="Kuo D.H."/>
            <person name="Larsson T."/>
            <person name="Lv J."/>
            <person name="Arendt D."/>
            <person name="Savage R."/>
            <person name="Osoegawa K."/>
            <person name="de Jong P."/>
            <person name="Grimwood J."/>
            <person name="Chapman J.A."/>
            <person name="Shapiro H."/>
            <person name="Aerts A."/>
            <person name="Otillar R.P."/>
            <person name="Terry A.Y."/>
            <person name="Boore J.L."/>
            <person name="Grigoriev I.V."/>
            <person name="Lindberg D.R."/>
            <person name="Seaver E.C."/>
            <person name="Weisblat D.A."/>
            <person name="Putnam N.H."/>
            <person name="Rokhsar D.S."/>
        </authorList>
    </citation>
    <scope>NUCLEOTIDE SEQUENCE</scope>
    <source>
        <strain evidence="4 6">I ESC-2004</strain>
    </source>
</reference>
<dbReference type="Pfam" id="PF20146">
    <property type="entry name" value="NRF"/>
    <property type="match status" value="1"/>
</dbReference>
<dbReference type="PANTHER" id="PTHR11161">
    <property type="entry name" value="O-ACYLTRANSFERASE"/>
    <property type="match status" value="1"/>
</dbReference>
<gene>
    <name evidence="4" type="ORF">CAPTEDRAFT_189007</name>
</gene>